<sequence>MEDELRALLRGAPAVSALAIGGVHWGARPQGRPLPAVVLHLIGGGEGATLKGGDGLEICRVQVDAWAPEPGEAMALRRAVTGLLHGYAGGGFRGIFEDGRRMDRQGGTNEAQRPWRASVDFVTNWKG</sequence>
<reference evidence="1 2" key="1">
    <citation type="submission" date="2013-04" db="EMBL/GenBank/DDBJ databases">
        <title>Oceanicola sp. 22II1-22F33 Genome Sequencing.</title>
        <authorList>
            <person name="Lai Q."/>
            <person name="Li G."/>
            <person name="Shao Z."/>
        </authorList>
    </citation>
    <scope>NUCLEOTIDE SEQUENCE [LARGE SCALE GENOMIC DNA]</scope>
    <source>
        <strain evidence="1 2">22II1-22F33</strain>
    </source>
</reference>
<dbReference type="InterPro" id="IPR021508">
    <property type="entry name" value="Gp17-like"/>
</dbReference>
<name>A0A225NRN9_9RHOB</name>
<dbReference type="RefSeq" id="WP_088648231.1">
    <property type="nucleotide sequence ID" value="NZ_AQQR01000001.1"/>
</dbReference>
<evidence type="ECO:0000313" key="2">
    <source>
        <dbReference type="Proteomes" id="UP000215377"/>
    </source>
</evidence>
<keyword evidence="2" id="KW-1185">Reference proteome</keyword>
<dbReference type="OrthoDB" id="7950654at2"/>
<dbReference type="EMBL" id="AQQR01000001">
    <property type="protein sequence ID" value="OWU77601.1"/>
    <property type="molecule type" value="Genomic_DNA"/>
</dbReference>
<dbReference type="Pfam" id="PF11367">
    <property type="entry name" value="Tail_completion_gp17"/>
    <property type="match status" value="1"/>
</dbReference>
<comment type="caution">
    <text evidence="1">The sequence shown here is derived from an EMBL/GenBank/DDBJ whole genome shotgun (WGS) entry which is preliminary data.</text>
</comment>
<protein>
    <recommendedName>
        <fullName evidence="3">Gene transfer agent protein</fullName>
    </recommendedName>
</protein>
<proteinExistence type="predicted"/>
<gene>
    <name evidence="1" type="ORF">ATO3_02635</name>
</gene>
<accession>A0A225NRN9</accession>
<dbReference type="Proteomes" id="UP000215377">
    <property type="component" value="Unassembled WGS sequence"/>
</dbReference>
<dbReference type="AlphaFoldDB" id="A0A225NRN9"/>
<evidence type="ECO:0008006" key="3">
    <source>
        <dbReference type="Google" id="ProtNLM"/>
    </source>
</evidence>
<evidence type="ECO:0000313" key="1">
    <source>
        <dbReference type="EMBL" id="OWU77601.1"/>
    </source>
</evidence>
<organism evidence="1 2">
    <name type="scientific">Marinibacterium profundimaris</name>
    <dbReference type="NCBI Taxonomy" id="1679460"/>
    <lineage>
        <taxon>Bacteria</taxon>
        <taxon>Pseudomonadati</taxon>
        <taxon>Pseudomonadota</taxon>
        <taxon>Alphaproteobacteria</taxon>
        <taxon>Rhodobacterales</taxon>
        <taxon>Paracoccaceae</taxon>
        <taxon>Marinibacterium</taxon>
    </lineage>
</organism>